<evidence type="ECO:0000313" key="1">
    <source>
        <dbReference type="EMBL" id="QEM42055.1"/>
    </source>
</evidence>
<dbReference type="EMBL" id="MN103543">
    <property type="protein sequence ID" value="QEM42055.1"/>
    <property type="molecule type" value="Genomic_DNA"/>
</dbReference>
<dbReference type="GeneID" id="77937076"/>
<accession>A0A5C1K821</accession>
<name>A0A5C1K821_9CAUD</name>
<proteinExistence type="predicted"/>
<organism evidence="1 2">
    <name type="scientific">Pseudomonas phage vB_PaeM_PS119XW</name>
    <dbReference type="NCBI Taxonomy" id="2601632"/>
    <lineage>
        <taxon>Viruses</taxon>
        <taxon>Duplodnaviria</taxon>
        <taxon>Heunggongvirae</taxon>
        <taxon>Uroviricota</taxon>
        <taxon>Caudoviricetes</taxon>
        <taxon>Chimalliviridae</taxon>
        <taxon>Pawinskivirus</taxon>
        <taxon>Pawinskivirus PS119XW</taxon>
    </lineage>
</organism>
<dbReference type="Proteomes" id="UP000322144">
    <property type="component" value="Segment"/>
</dbReference>
<dbReference type="KEGG" id="vg:77937076"/>
<protein>
    <submittedName>
        <fullName evidence="1">Uncharacterized protein</fullName>
    </submittedName>
</protein>
<evidence type="ECO:0000313" key="2">
    <source>
        <dbReference type="Proteomes" id="UP000322144"/>
    </source>
</evidence>
<sequence>MQVKQGWGSLPESLSLFDNTSKASEAFRKVREANPEMFNVVDQTRIIIRSGVLEPENWKLDDHTKGLVYRVSMGSMPWNMAYYQELRQWLFRLGYVNPYIEYNPEKSMVTIQFEMP</sequence>
<keyword evidence="2" id="KW-1185">Reference proteome</keyword>
<reference evidence="1 2" key="1">
    <citation type="submission" date="2019-06" db="EMBL/GenBank/DDBJ databases">
        <title>A distant relative of Phikzvirus genus phages from a therapeutic phage collection.</title>
        <authorList>
            <person name="Hejnowicz M.S."/>
            <person name="Dabrowski K."/>
            <person name="Gawor J."/>
            <person name="Weber-Dabrowska B."/>
            <person name="Gromadka R."/>
            <person name="Lobocka M.B."/>
        </authorList>
    </citation>
    <scope>NUCLEOTIDE SEQUENCE [LARGE SCALE GENOMIC DNA]</scope>
</reference>
<dbReference type="RefSeq" id="YP_010661066.1">
    <property type="nucleotide sequence ID" value="NC_070882.1"/>
</dbReference>